<evidence type="ECO:0000256" key="1">
    <source>
        <dbReference type="ARBA" id="ARBA00023015"/>
    </source>
</evidence>
<keyword evidence="3" id="KW-0804">Transcription</keyword>
<dbReference type="SMART" id="SM00342">
    <property type="entry name" value="HTH_ARAC"/>
    <property type="match status" value="1"/>
</dbReference>
<dbReference type="PROSITE" id="PS01124">
    <property type="entry name" value="HTH_ARAC_FAMILY_2"/>
    <property type="match status" value="1"/>
</dbReference>
<dbReference type="InterPro" id="IPR011990">
    <property type="entry name" value="TPR-like_helical_dom_sf"/>
</dbReference>
<dbReference type="Pfam" id="PF12833">
    <property type="entry name" value="HTH_18"/>
    <property type="match status" value="1"/>
</dbReference>
<reference evidence="5 6" key="1">
    <citation type="submission" date="2020-08" db="EMBL/GenBank/DDBJ databases">
        <title>Croceimicrobium hydrocarbonivorans gen. nov., sp. nov., a novel marine bacterium isolated from a bacterial consortium that degrades polyethylene terephthalate.</title>
        <authorList>
            <person name="Liu R."/>
        </authorList>
    </citation>
    <scope>NUCLEOTIDE SEQUENCE [LARGE SCALE GENOMIC DNA]</scope>
    <source>
        <strain evidence="5 6">A20-9</strain>
    </source>
</reference>
<dbReference type="Gene3D" id="1.10.10.60">
    <property type="entry name" value="Homeodomain-like"/>
    <property type="match status" value="2"/>
</dbReference>
<protein>
    <submittedName>
        <fullName evidence="5">Helix-turn-helix domain-containing protein</fullName>
    </submittedName>
</protein>
<accession>A0A7H0VIH3</accession>
<organism evidence="5 6">
    <name type="scientific">Croceimicrobium hydrocarbonivorans</name>
    <dbReference type="NCBI Taxonomy" id="2761580"/>
    <lineage>
        <taxon>Bacteria</taxon>
        <taxon>Pseudomonadati</taxon>
        <taxon>Bacteroidota</taxon>
        <taxon>Flavobacteriia</taxon>
        <taxon>Flavobacteriales</taxon>
        <taxon>Owenweeksiaceae</taxon>
        <taxon>Croceimicrobium</taxon>
    </lineage>
</organism>
<keyword evidence="2" id="KW-0238">DNA-binding</keyword>
<proteinExistence type="predicted"/>
<dbReference type="GO" id="GO:0003700">
    <property type="term" value="F:DNA-binding transcription factor activity"/>
    <property type="evidence" value="ECO:0007669"/>
    <property type="project" value="InterPro"/>
</dbReference>
<dbReference type="SUPFAM" id="SSF48452">
    <property type="entry name" value="TPR-like"/>
    <property type="match status" value="1"/>
</dbReference>
<dbReference type="AlphaFoldDB" id="A0A7H0VIH3"/>
<dbReference type="Gene3D" id="3.40.50.10070">
    <property type="entry name" value="TolB, N-terminal domain"/>
    <property type="match status" value="1"/>
</dbReference>
<dbReference type="Proteomes" id="UP000516305">
    <property type="component" value="Chromosome"/>
</dbReference>
<dbReference type="PANTHER" id="PTHR43280">
    <property type="entry name" value="ARAC-FAMILY TRANSCRIPTIONAL REGULATOR"/>
    <property type="match status" value="1"/>
</dbReference>
<keyword evidence="6" id="KW-1185">Reference proteome</keyword>
<sequence>MSKTSIAVLPFRNLSRDAENEYLSEGLSEEIIHALTRVEGLKVTSRRSSFYFKDKDLPLSEIARELKVAVILEGSIRLAGDTLRVSAQLIKADEDYQFWSESWDRKLANIFEVQDEISLLIADRLREQFGHLEFGDQLVFPATTNLSAYEHDLKARFHFNKWNAQDARLAIENWEEALKLDAQQPNTHIGLADAYGFLATTQAMDYQEAWGKAVAHTQEALKLDPNAAGAHYQLANISFFTEADYQASFQHALKTVECDPSYPEGLQFLAFMYLLYGESELADRYLKRALDRDPLNQETLFYQSYYFYRIADYARSESILNSLLERNPQNLPALVTRAYVWFKLKKYSAIQKFLEQEKEHITPGDYLGLKALWLFETQSAEAPAVQAQLEAEAQEPLAFQQHSYLYLLYVAQGQADQAFEWLDKSLEIKSAILLLSFSDPLAEALRSDSRFGLFHSKIYGKLPREKQKSSKQALMDESTEQQFRDELLKLMVEEEPYLNPQLTLRSLSSQLQLHPNQLSWLLNESFGKNFNEFVNTYRINTFKQLALDPSNSHISLLGLAYESGFNSKTVFNTSFKKETGLTPKAFVNQHQA</sequence>
<keyword evidence="1" id="KW-0805">Transcription regulation</keyword>
<dbReference type="Gene3D" id="1.25.40.10">
    <property type="entry name" value="Tetratricopeptide repeat domain"/>
    <property type="match status" value="2"/>
</dbReference>
<evidence type="ECO:0000256" key="2">
    <source>
        <dbReference type="ARBA" id="ARBA00023125"/>
    </source>
</evidence>
<dbReference type="EMBL" id="CP060139">
    <property type="protein sequence ID" value="QNR25521.1"/>
    <property type="molecule type" value="Genomic_DNA"/>
</dbReference>
<dbReference type="InterPro" id="IPR009057">
    <property type="entry name" value="Homeodomain-like_sf"/>
</dbReference>
<dbReference type="SMART" id="SM00028">
    <property type="entry name" value="TPR"/>
    <property type="match status" value="4"/>
</dbReference>
<evidence type="ECO:0000313" key="6">
    <source>
        <dbReference type="Proteomes" id="UP000516305"/>
    </source>
</evidence>
<dbReference type="SUPFAM" id="SSF46689">
    <property type="entry name" value="Homeodomain-like"/>
    <property type="match status" value="1"/>
</dbReference>
<dbReference type="RefSeq" id="WP_210760048.1">
    <property type="nucleotide sequence ID" value="NZ_CP060139.1"/>
</dbReference>
<evidence type="ECO:0000313" key="5">
    <source>
        <dbReference type="EMBL" id="QNR25521.1"/>
    </source>
</evidence>
<feature type="domain" description="HTH araC/xylS-type" evidence="4">
    <location>
        <begin position="486"/>
        <end position="589"/>
    </location>
</feature>
<dbReference type="GO" id="GO:0043565">
    <property type="term" value="F:sequence-specific DNA binding"/>
    <property type="evidence" value="ECO:0007669"/>
    <property type="project" value="InterPro"/>
</dbReference>
<dbReference type="PANTHER" id="PTHR43280:SF29">
    <property type="entry name" value="ARAC-FAMILY TRANSCRIPTIONAL REGULATOR"/>
    <property type="match status" value="1"/>
</dbReference>
<dbReference type="InterPro" id="IPR019734">
    <property type="entry name" value="TPR_rpt"/>
</dbReference>
<evidence type="ECO:0000256" key="3">
    <source>
        <dbReference type="ARBA" id="ARBA00023163"/>
    </source>
</evidence>
<dbReference type="KEGG" id="chyd:H4K34_06680"/>
<name>A0A7H0VIH3_9FLAO</name>
<evidence type="ECO:0000259" key="4">
    <source>
        <dbReference type="PROSITE" id="PS01124"/>
    </source>
</evidence>
<dbReference type="InterPro" id="IPR018060">
    <property type="entry name" value="HTH_AraC"/>
</dbReference>
<gene>
    <name evidence="5" type="ORF">H4K34_06680</name>
</gene>